<dbReference type="Proteomes" id="UP000244722">
    <property type="component" value="Unassembled WGS sequence"/>
</dbReference>
<keyword evidence="1" id="KW-0694">RNA-binding</keyword>
<feature type="domain" description="RdRP-like PH" evidence="3">
    <location>
        <begin position="128"/>
        <end position="311"/>
    </location>
</feature>
<sequence>MEIYIQNIPYSSGRDSELRRTLEPPLNELGVLAFRATVFKGRPRHGGTKTGTLTIPTQEAGNKFLSSYGPQRRGAPRTIKMQGHILRFAISKQPYDHHIVKSLQKEQENLIKETLQQPRIQRTRPPGKKFDIEKVECGVWSTEAEERAPVFDCYYSIDVVGTLRFGGRAVHAVFKSDCDPSQDGELSHIFEGLGLDMLNDNSADKSIVARYIDMTSIVVSKGDTKSVTFTLDKAPRFYNEAPQQDELLFGFWGRNVRKRVSSLGADHALYAPFAFVYRIYLEEAHDIDSVMLLGEHRGIPPVVEKRTAMRSAALEFQESSKELVGRLGRNFVGPGMFPIAFQLNRIWANGHLPPSSVLRLLPQINSFVREYGCEQTATILQEFVGFLTREDPTNEPGTHSHQALISELSEWAASVLGRSGSLIDSILERAQKKHMSPIHHVSITPAGCYFYGPSSEPQNRVLRKYPDHHEYFIRVTFYEEDGEQLLFQHNVDQSPIYNNQFRLYLSEGVTIAGRKYEFLGFSSSSLRTQSCWFMAPFYLDGEYLNPKIVTSRLGDFSRITCPGRYAARVGQAFSDTYGSIDVRAEHEVEIPDVERNGRTFSDGVGTISQQLLNRVWGESESLRKTRPTVFQIRFAGAKGVVSLDTRLVGDKFCLRPSMIKFRGSSDRRIEICHSANWLPMYLNRPLIKVLEDIGVAESTFMTLQKDAIEELRQSTTSVAYAANFLRRQRITSRAIRLPWVIESLKNLGFNFRDDHFLEQAFELSLITSLRSLKHKARIPVKKGMTLIGVMDETGYLQEGQIYVTVQSQGQSAFESIDGTVLITRSPVHHPGDVQMALAIGTNRLPQDSPLRALRNCVVFSQRGTRDMPSMLSGGDLDGDLYNIIYDTRFILKTKYAPAEYPRVSPKDLGRPVETSDIVDFFLEFMENNLLGMISTRHLITADKKAEGVHHPDCLKLAELASTAVDFPKTGRKVSKSEFPKATHCRPDFMAPGPRILIKKEPEFAEENAVPDDDDDDEDTPTVYYESEKVLGKLYREIDETAFLREVQGTVHRERRARNVDEGALIRGVWEWLEEAIPNYTWEDCIDDAAELKEAYERNVKQMMINYSDMPWKYPLREVEVFIGNIVGKERQTQRQKEASLEMKDEFDRLASSIVESMQSESREKTLGIGMASLSLCLPEKNWKDLDSLKSFAWVAISVLLTEVDKMQKEAKSRGGRMLR</sequence>
<dbReference type="PANTHER" id="PTHR23079">
    <property type="entry name" value="RNA-DEPENDENT RNA POLYMERASE"/>
    <property type="match status" value="1"/>
</dbReference>
<dbReference type="STRING" id="42251.A0A2T6ZBA3"/>
<dbReference type="OrthoDB" id="6513042at2759"/>
<dbReference type="Pfam" id="PF25358">
    <property type="entry name" value="PH_fung_RdRP"/>
    <property type="match status" value="1"/>
</dbReference>
<dbReference type="GO" id="GO:0030422">
    <property type="term" value="P:siRNA processing"/>
    <property type="evidence" value="ECO:0007669"/>
    <property type="project" value="TreeGrafter"/>
</dbReference>
<evidence type="ECO:0000313" key="4">
    <source>
        <dbReference type="EMBL" id="PUU72778.1"/>
    </source>
</evidence>
<accession>A0A2T6ZBA3</accession>
<dbReference type="AlphaFoldDB" id="A0A2T6ZBA3"/>
<evidence type="ECO:0000256" key="1">
    <source>
        <dbReference type="RuleBase" id="RU363098"/>
    </source>
</evidence>
<dbReference type="InterPro" id="IPR007855">
    <property type="entry name" value="RDRP"/>
</dbReference>
<keyword evidence="1" id="KW-0696">RNA-directed RNA polymerase</keyword>
<comment type="caution">
    <text evidence="4">The sequence shown here is derived from an EMBL/GenBank/DDBJ whole genome shotgun (WGS) entry which is preliminary data.</text>
</comment>
<dbReference type="GO" id="GO:0031380">
    <property type="term" value="C:nuclear RNA-directed RNA polymerase complex"/>
    <property type="evidence" value="ECO:0007669"/>
    <property type="project" value="TreeGrafter"/>
</dbReference>
<dbReference type="GO" id="GO:0003723">
    <property type="term" value="F:RNA binding"/>
    <property type="evidence" value="ECO:0007669"/>
    <property type="project" value="UniProtKB-KW"/>
</dbReference>
<organism evidence="4 5">
    <name type="scientific">Tuber borchii</name>
    <name type="common">White truffle</name>
    <dbReference type="NCBI Taxonomy" id="42251"/>
    <lineage>
        <taxon>Eukaryota</taxon>
        <taxon>Fungi</taxon>
        <taxon>Dikarya</taxon>
        <taxon>Ascomycota</taxon>
        <taxon>Pezizomycotina</taxon>
        <taxon>Pezizomycetes</taxon>
        <taxon>Pezizales</taxon>
        <taxon>Tuberaceae</taxon>
        <taxon>Tuber</taxon>
    </lineage>
</organism>
<evidence type="ECO:0000313" key="5">
    <source>
        <dbReference type="Proteomes" id="UP000244722"/>
    </source>
</evidence>
<dbReference type="InterPro" id="IPR057503">
    <property type="entry name" value="PH_RdRP"/>
</dbReference>
<reference evidence="4 5" key="1">
    <citation type="submission" date="2017-04" db="EMBL/GenBank/DDBJ databases">
        <title>Draft genome sequence of Tuber borchii Vittad., a whitish edible truffle.</title>
        <authorList>
            <consortium name="DOE Joint Genome Institute"/>
            <person name="Murat C."/>
            <person name="Kuo A."/>
            <person name="Barry K.W."/>
            <person name="Clum A."/>
            <person name="Dockter R.B."/>
            <person name="Fauchery L."/>
            <person name="Iotti M."/>
            <person name="Kohler A."/>
            <person name="Labutti K."/>
            <person name="Lindquist E.A."/>
            <person name="Lipzen A."/>
            <person name="Ohm R.A."/>
            <person name="Wang M."/>
            <person name="Grigoriev I.V."/>
            <person name="Zambonelli A."/>
            <person name="Martin F.M."/>
        </authorList>
    </citation>
    <scope>NUCLEOTIDE SEQUENCE [LARGE SCALE GENOMIC DNA]</scope>
    <source>
        <strain evidence="4 5">Tbo3840</strain>
    </source>
</reference>
<evidence type="ECO:0000259" key="3">
    <source>
        <dbReference type="Pfam" id="PF25358"/>
    </source>
</evidence>
<dbReference type="EMBL" id="NESQ01000467">
    <property type="protein sequence ID" value="PUU72778.1"/>
    <property type="molecule type" value="Genomic_DNA"/>
</dbReference>
<dbReference type="Pfam" id="PF05183">
    <property type="entry name" value="RdRP"/>
    <property type="match status" value="1"/>
</dbReference>
<comment type="catalytic activity">
    <reaction evidence="1">
        <text>RNA(n) + a ribonucleoside 5'-triphosphate = RNA(n+1) + diphosphate</text>
        <dbReference type="Rhea" id="RHEA:21248"/>
        <dbReference type="Rhea" id="RHEA-COMP:14527"/>
        <dbReference type="Rhea" id="RHEA-COMP:17342"/>
        <dbReference type="ChEBI" id="CHEBI:33019"/>
        <dbReference type="ChEBI" id="CHEBI:61557"/>
        <dbReference type="ChEBI" id="CHEBI:140395"/>
        <dbReference type="EC" id="2.7.7.48"/>
    </reaction>
</comment>
<protein>
    <recommendedName>
        <fullName evidence="1">RNA-dependent RNA polymerase</fullName>
        <ecNumber evidence="1">2.7.7.48</ecNumber>
    </recommendedName>
</protein>
<keyword evidence="1" id="KW-0808">Transferase</keyword>
<gene>
    <name evidence="4" type="ORF">B9Z19DRAFT_621895</name>
</gene>
<dbReference type="PANTHER" id="PTHR23079:SF17">
    <property type="entry name" value="RNA-DEPENDENT RNA POLYMERASE"/>
    <property type="match status" value="1"/>
</dbReference>
<keyword evidence="1" id="KW-0548">Nucleotidyltransferase</keyword>
<feature type="domain" description="RDRP core" evidence="2">
    <location>
        <begin position="443"/>
        <end position="1037"/>
    </location>
</feature>
<comment type="similarity">
    <text evidence="1">Belongs to the RdRP family.</text>
</comment>
<dbReference type="GO" id="GO:0003968">
    <property type="term" value="F:RNA-directed RNA polymerase activity"/>
    <property type="evidence" value="ECO:0007669"/>
    <property type="project" value="UniProtKB-KW"/>
</dbReference>
<keyword evidence="5" id="KW-1185">Reference proteome</keyword>
<name>A0A2T6ZBA3_TUBBO</name>
<proteinExistence type="inferred from homology"/>
<dbReference type="InterPro" id="IPR057596">
    <property type="entry name" value="RDRP_core"/>
</dbReference>
<dbReference type="EC" id="2.7.7.48" evidence="1"/>
<evidence type="ECO:0000259" key="2">
    <source>
        <dbReference type="Pfam" id="PF05183"/>
    </source>
</evidence>